<protein>
    <submittedName>
        <fullName evidence="3">Uncharacterized protein</fullName>
    </submittedName>
</protein>
<sequence length="288" mass="32744">MSSSFIPRRLTQPKTLLVLVIAVIVIGFISLKGEPDTSNVVVHPGVSASGEKRRSDPNTAATKSGPTPTEDGNIDYCEILREPVLLNQRSHWDNFAENPKGRLETPDRSEGDIGNWYGTLAYFSSIDQPDLESPNRFFTSCELACARNENCISFLYERYITEIDNHKYIDKHKDRCYLNSRFQYGIERLPQVDKKEKPGPGEKWNGRSWTAGWHRERSEKWLIETQGCTRPVRKPSRKEREAAEARAAEEARQREEEEAAAAARAKQMEEHNKAAGAPPPAEEEKKEE</sequence>
<organism evidence="3">
    <name type="scientific">Dissoconium aciculare CBS 342.82</name>
    <dbReference type="NCBI Taxonomy" id="1314786"/>
    <lineage>
        <taxon>Eukaryota</taxon>
        <taxon>Fungi</taxon>
        <taxon>Dikarya</taxon>
        <taxon>Ascomycota</taxon>
        <taxon>Pezizomycotina</taxon>
        <taxon>Dothideomycetes</taxon>
        <taxon>Dothideomycetidae</taxon>
        <taxon>Mycosphaerellales</taxon>
        <taxon>Dissoconiaceae</taxon>
        <taxon>Dissoconium</taxon>
    </lineage>
</organism>
<feature type="region of interest" description="Disordered" evidence="1">
    <location>
        <begin position="226"/>
        <end position="288"/>
    </location>
</feature>
<feature type="region of interest" description="Disordered" evidence="1">
    <location>
        <begin position="43"/>
        <end position="72"/>
    </location>
</feature>
<feature type="compositionally biased region" description="Polar residues" evidence="1">
    <location>
        <begin position="57"/>
        <end position="67"/>
    </location>
</feature>
<reference evidence="3" key="2">
    <citation type="submission" date="2020-04" db="EMBL/GenBank/DDBJ databases">
        <authorList>
            <consortium name="NCBI Genome Project"/>
        </authorList>
    </citation>
    <scope>NUCLEOTIDE SEQUENCE</scope>
    <source>
        <strain evidence="3">CBS 342.82</strain>
    </source>
</reference>
<name>A0A6J3MJH1_9PEZI</name>
<dbReference type="GeneID" id="54361626"/>
<dbReference type="AlphaFoldDB" id="A0A6J3MJH1"/>
<evidence type="ECO:0000256" key="1">
    <source>
        <dbReference type="SAM" id="MobiDB-lite"/>
    </source>
</evidence>
<reference evidence="3" key="3">
    <citation type="submission" date="2025-08" db="UniProtKB">
        <authorList>
            <consortium name="RefSeq"/>
        </authorList>
    </citation>
    <scope>IDENTIFICATION</scope>
    <source>
        <strain evidence="3">CBS 342.82</strain>
    </source>
</reference>
<dbReference type="RefSeq" id="XP_033464935.1">
    <property type="nucleotide sequence ID" value="XM_033603826.1"/>
</dbReference>
<reference evidence="3" key="1">
    <citation type="submission" date="2020-01" db="EMBL/GenBank/DDBJ databases">
        <authorList>
            <consortium name="DOE Joint Genome Institute"/>
            <person name="Haridas S."/>
            <person name="Albert R."/>
            <person name="Binder M."/>
            <person name="Bloem J."/>
            <person name="Labutti K."/>
            <person name="Salamov A."/>
            <person name="Andreopoulos B."/>
            <person name="Baker S.E."/>
            <person name="Barry K."/>
            <person name="Bills G."/>
            <person name="Bluhm B.H."/>
            <person name="Cannon C."/>
            <person name="Castanera R."/>
            <person name="Culley D.E."/>
            <person name="Daum C."/>
            <person name="Ezra D."/>
            <person name="Gonzalez J.B."/>
            <person name="Henrissat B."/>
            <person name="Kuo A."/>
            <person name="Liang C."/>
            <person name="Lipzen A."/>
            <person name="Lutzoni F."/>
            <person name="Magnuson J."/>
            <person name="Mondo S."/>
            <person name="Nolan M."/>
            <person name="Ohm R."/>
            <person name="Pangilinan J."/>
            <person name="Park H.-J."/>
            <person name="Ramirez L."/>
            <person name="Alfaro M."/>
            <person name="Sun H."/>
            <person name="Tritt A."/>
            <person name="Yoshinaga Y."/>
            <person name="Zwiers L.-H."/>
            <person name="Turgeon B.G."/>
            <person name="Goodwin S.B."/>
            <person name="Spatafora J.W."/>
            <person name="Crous P.W."/>
            <person name="Grigoriev I.V."/>
        </authorList>
    </citation>
    <scope>NUCLEOTIDE SEQUENCE</scope>
    <source>
        <strain evidence="3">CBS 342.82</strain>
    </source>
</reference>
<accession>A0A6J3MJH1</accession>
<dbReference type="Proteomes" id="UP000504637">
    <property type="component" value="Unplaced"/>
</dbReference>
<evidence type="ECO:0000313" key="3">
    <source>
        <dbReference type="RefSeq" id="XP_033464935.1"/>
    </source>
</evidence>
<keyword evidence="2" id="KW-1185">Reference proteome</keyword>
<evidence type="ECO:0000313" key="2">
    <source>
        <dbReference type="Proteomes" id="UP000504637"/>
    </source>
</evidence>
<gene>
    <name evidence="3" type="ORF">K489DRAFT_376056</name>
</gene>
<proteinExistence type="predicted"/>
<feature type="compositionally biased region" description="Basic and acidic residues" evidence="1">
    <location>
        <begin position="238"/>
        <end position="255"/>
    </location>
</feature>